<evidence type="ECO:0000256" key="4">
    <source>
        <dbReference type="ARBA" id="ARBA00025707"/>
    </source>
</evidence>
<evidence type="ECO:0000256" key="3">
    <source>
        <dbReference type="ARBA" id="ARBA00022679"/>
    </source>
</evidence>
<evidence type="ECO:0000313" key="6">
    <source>
        <dbReference type="Proteomes" id="UP001141619"/>
    </source>
</evidence>
<dbReference type="PANTHER" id="PTHR44307:SF2">
    <property type="entry name" value="PHOSPHOETHANOLAMINE METHYLTRANSFERASE ISOFORM X1"/>
    <property type="match status" value="1"/>
</dbReference>
<organism evidence="5 6">
    <name type="scientific">Govanella unica</name>
    <dbReference type="NCBI Taxonomy" id="2975056"/>
    <lineage>
        <taxon>Bacteria</taxon>
        <taxon>Pseudomonadati</taxon>
        <taxon>Pseudomonadota</taxon>
        <taxon>Alphaproteobacteria</taxon>
        <taxon>Emcibacterales</taxon>
        <taxon>Govanellaceae</taxon>
        <taxon>Govanella</taxon>
    </lineage>
</organism>
<dbReference type="GO" id="GO:0032259">
    <property type="term" value="P:methylation"/>
    <property type="evidence" value="ECO:0007669"/>
    <property type="project" value="UniProtKB-KW"/>
</dbReference>
<dbReference type="EC" id="2.1.1.-" evidence="5"/>
<accession>A0A9X3TWP6</accession>
<reference evidence="5" key="2">
    <citation type="journal article" date="2023" name="Syst. Appl. Microbiol.">
        <title>Govania unica gen. nov., sp. nov., a rare biosphere bacterium that represents a novel family in the class Alphaproteobacteria.</title>
        <authorList>
            <person name="Vandamme P."/>
            <person name="Peeters C."/>
            <person name="Hettiarachchi A."/>
            <person name="Cnockaert M."/>
            <person name="Carlier A."/>
        </authorList>
    </citation>
    <scope>NUCLEOTIDE SEQUENCE</scope>
    <source>
        <strain evidence="5">LMG 31809</strain>
    </source>
</reference>
<dbReference type="EMBL" id="JANWOI010000001">
    <property type="protein sequence ID" value="MDA5192969.1"/>
    <property type="molecule type" value="Genomic_DNA"/>
</dbReference>
<dbReference type="CDD" id="cd02440">
    <property type="entry name" value="AdoMet_MTases"/>
    <property type="match status" value="1"/>
</dbReference>
<dbReference type="InterPro" id="IPR029063">
    <property type="entry name" value="SAM-dependent_MTases_sf"/>
</dbReference>
<keyword evidence="6" id="KW-1185">Reference proteome</keyword>
<sequence length="325" mass="36597">MSRSKDPLKISLWTRLRVWWEGYDIRDVEKRLVERAQKAAQSEPVPAAPPAEIDAVLPVAPWDRRRIEIAQYIWGEGYCGPGGPEHVIALSKLLAMSPEMSALVIGAGLGGPSRVLAQEFGVWITGVEESSQLAEAGMELSHRAGLAKKAEICHYEPKNPEFDRNFDRAFAKEALFTVEDKGELLLAIQKKLKADSLFLMTDYYISSPAVMSTPAFLEWREKEPQRPYPVTGEDMLELIKRAGFTVRVNEDVSEQYNSMIARAWSEADKAIAKLLSQGEEGRALVDVLMREAELWSRRSKLLESNVLQVHRILASKKVTKTMSNW</sequence>
<dbReference type="Proteomes" id="UP001141619">
    <property type="component" value="Unassembled WGS sequence"/>
</dbReference>
<evidence type="ECO:0000256" key="1">
    <source>
        <dbReference type="ARBA" id="ARBA00005189"/>
    </source>
</evidence>
<comment type="pathway">
    <text evidence="1">Lipid metabolism.</text>
</comment>
<name>A0A9X3TWP6_9PROT</name>
<keyword evidence="3 5" id="KW-0808">Transferase</keyword>
<comment type="caution">
    <text evidence="5">The sequence shown here is derived from an EMBL/GenBank/DDBJ whole genome shotgun (WGS) entry which is preliminary data.</text>
</comment>
<gene>
    <name evidence="5" type="ORF">NYP16_03225</name>
</gene>
<dbReference type="PANTHER" id="PTHR44307">
    <property type="entry name" value="PHOSPHOETHANOLAMINE METHYLTRANSFERASE"/>
    <property type="match status" value="1"/>
</dbReference>
<protein>
    <submittedName>
        <fullName evidence="5">Class I SAM-dependent methyltransferase</fullName>
        <ecNumber evidence="5">2.1.1.-</ecNumber>
    </submittedName>
</protein>
<proteinExistence type="predicted"/>
<comment type="pathway">
    <text evidence="4">Phospholipid metabolism.</text>
</comment>
<keyword evidence="2 5" id="KW-0489">Methyltransferase</keyword>
<reference evidence="5" key="1">
    <citation type="submission" date="2022-08" db="EMBL/GenBank/DDBJ databases">
        <authorList>
            <person name="Vandamme P."/>
            <person name="Hettiarachchi A."/>
            <person name="Peeters C."/>
            <person name="Cnockaert M."/>
            <person name="Carlier A."/>
        </authorList>
    </citation>
    <scope>NUCLEOTIDE SEQUENCE</scope>
    <source>
        <strain evidence="5">LMG 31809</strain>
    </source>
</reference>
<evidence type="ECO:0000256" key="2">
    <source>
        <dbReference type="ARBA" id="ARBA00022603"/>
    </source>
</evidence>
<dbReference type="SUPFAM" id="SSF53335">
    <property type="entry name" value="S-adenosyl-L-methionine-dependent methyltransferases"/>
    <property type="match status" value="1"/>
</dbReference>
<dbReference type="AlphaFoldDB" id="A0A9X3TWP6"/>
<evidence type="ECO:0000313" key="5">
    <source>
        <dbReference type="EMBL" id="MDA5192969.1"/>
    </source>
</evidence>
<dbReference type="GO" id="GO:0008168">
    <property type="term" value="F:methyltransferase activity"/>
    <property type="evidence" value="ECO:0007669"/>
    <property type="project" value="UniProtKB-KW"/>
</dbReference>
<dbReference type="RefSeq" id="WP_274942669.1">
    <property type="nucleotide sequence ID" value="NZ_JANWOI010000001.1"/>
</dbReference>
<dbReference type="Gene3D" id="3.40.50.150">
    <property type="entry name" value="Vaccinia Virus protein VP39"/>
    <property type="match status" value="1"/>
</dbReference>